<name>A0ABT9N4N7_9ACTN</name>
<organism evidence="1 2">
    <name type="scientific">Catenuloplanes nepalensis</name>
    <dbReference type="NCBI Taxonomy" id="587533"/>
    <lineage>
        <taxon>Bacteria</taxon>
        <taxon>Bacillati</taxon>
        <taxon>Actinomycetota</taxon>
        <taxon>Actinomycetes</taxon>
        <taxon>Micromonosporales</taxon>
        <taxon>Micromonosporaceae</taxon>
        <taxon>Catenuloplanes</taxon>
    </lineage>
</organism>
<protein>
    <submittedName>
        <fullName evidence="1">Uncharacterized protein</fullName>
    </submittedName>
</protein>
<sequence>MTVTVDRRDTAAKDPATLVTVEVFGKLVDYFAKRQEVTQRYAERAVKQWLVFLKAYADSIGKDDKYGMLMPTGEVYRVVPTAPVDAVWHAVLQNSEPYSAACDQIAGHFVHHRPILTEAMLDGTAITYTLAALHDTGYLVDMEFWAGEAESCCPPNPPQPGGGVT</sequence>
<keyword evidence="2" id="KW-1185">Reference proteome</keyword>
<dbReference type="EMBL" id="JAUSRA010000001">
    <property type="protein sequence ID" value="MDP9798664.1"/>
    <property type="molecule type" value="Genomic_DNA"/>
</dbReference>
<dbReference type="RefSeq" id="WP_306836725.1">
    <property type="nucleotide sequence ID" value="NZ_JAUSRA010000001.1"/>
</dbReference>
<proteinExistence type="predicted"/>
<gene>
    <name evidence="1" type="ORF">J2S43_007176</name>
</gene>
<evidence type="ECO:0000313" key="2">
    <source>
        <dbReference type="Proteomes" id="UP001240984"/>
    </source>
</evidence>
<reference evidence="1 2" key="1">
    <citation type="submission" date="2023-07" db="EMBL/GenBank/DDBJ databases">
        <title>Sequencing the genomes of 1000 actinobacteria strains.</title>
        <authorList>
            <person name="Klenk H.-P."/>
        </authorList>
    </citation>
    <scope>NUCLEOTIDE SEQUENCE [LARGE SCALE GENOMIC DNA]</scope>
    <source>
        <strain evidence="1 2">DSM 44710</strain>
    </source>
</reference>
<comment type="caution">
    <text evidence="1">The sequence shown here is derived from an EMBL/GenBank/DDBJ whole genome shotgun (WGS) entry which is preliminary data.</text>
</comment>
<evidence type="ECO:0000313" key="1">
    <source>
        <dbReference type="EMBL" id="MDP9798664.1"/>
    </source>
</evidence>
<accession>A0ABT9N4N7</accession>
<dbReference type="Proteomes" id="UP001240984">
    <property type="component" value="Unassembled WGS sequence"/>
</dbReference>